<evidence type="ECO:0000256" key="5">
    <source>
        <dbReference type="ARBA" id="ARBA00022806"/>
    </source>
</evidence>
<dbReference type="AlphaFoldDB" id="A0A318S205"/>
<dbReference type="EMBL" id="QJSP01000001">
    <property type="protein sequence ID" value="PYE20730.1"/>
    <property type="molecule type" value="Genomic_DNA"/>
</dbReference>
<comment type="caution">
    <text evidence="12">The sequence shown here is derived from an EMBL/GenBank/DDBJ whole genome shotgun (WGS) entry which is preliminary data.</text>
</comment>
<accession>A0A318S205</accession>
<evidence type="ECO:0000256" key="10">
    <source>
        <dbReference type="HAMAP-Rule" id="MF_01486"/>
    </source>
</evidence>
<reference evidence="12 13" key="1">
    <citation type="submission" date="2018-06" db="EMBL/GenBank/DDBJ databases">
        <title>Genomic Encyclopedia of Type Strains, Phase IV (KMG-IV): sequencing the most valuable type-strain genomes for metagenomic binning, comparative biology and taxonomic classification.</title>
        <authorList>
            <person name="Goeker M."/>
        </authorList>
    </citation>
    <scope>NUCLEOTIDE SEQUENCE [LARGE SCALE GENOMIC DNA]</scope>
    <source>
        <strain evidence="12 13">DSM 45521</strain>
    </source>
</reference>
<evidence type="ECO:0000256" key="9">
    <source>
        <dbReference type="ARBA" id="ARBA00023204"/>
    </source>
</evidence>
<sequence>MLTLHRAERTSTLVTALAEVLATPMPDPFAAEIVAVPARGVERWLTQQLSAALGTTAPDSGDGIAANIEFISPAGLIDKVIAGVGGGRSAPSRSGRSDDDPWSAGRMLWTLLSVIDEAADDPVCAILARHLGRSGPDGGRPGFRIGRRYGTAEHLTQLFRGYATHRPQMIVDWAGGADTDGSDQPLGPELLWQPHLWRLLRARIDSPSPPERLDDVCALLREQPALVDLPPRIALFGATRLSTEQLRILSALGAHRSVNVFLPHASPALWDTVKSHPVVRRRADMSVGDVAHPLLASLSREVRELQMRLSPFIDDDVHHPVGPPAHTHLALLQAALREDRAAAAAASPDGTVEVHSCHGAARQVEVLRELVLHLFQDDTTLDPRDVIIMCPDVETYAPLIRAAFGQTTHLHPGHELRVRLADRALRQTNPLLEVMSELLALAGGRVKASEVLGLAESVPVRARFEFSDDDLERLREWTAESGARWGINDNQRKPFGLGGFAQNTFSAGLDRILLGVVADETELSWLGTALPLDDVDSADVDLAGRFAEFVSRLDAALATLRGPRPAAEWSQNITDAMDLLTAVRPSDSWQRGQAHQEVAAATEHGAEVIVRLADIRAMLARRLAGRPTRANFRTGELTVCTMVPMRAVPHRVVILLGLDDESYPRAGGVNGDDIMAADPWVGERDIRSEDRQLLLDATMSAMDRLIVLYTGNDPVTGLRRPPAVPVGELMDAANGMLASGSVLTVHPLHAFDPANFVVPEPFSFDRSALAGARATRGVQVAAPDFLPDLLPPRVEDVELADLIAFVEHPMRAFCRQRLGLYLPGDDEELDDVLSAEIGGLDKWSIGDRMLAARLAGVDAAALRAGELRRGTLPPFRLGGEVFRGISDDVEALVGAAAPLYEGSAESIDVTVDLTGGRRLTGTVTGVHDAVLVRTIFSRVAAKHRVAAWVNLLALAATESRDWSAAVVGRARFGNRLQRSALTPPANPGEILQQLVDLRDRGLRAPLPLPTAAGAEYAARRHRGDDDALALDAAEKSFDNQYGGEAQDLYVQYLFGGDLTAIAAEEPDATEAAWDGMPTRFAAAAVRLWSPLLGAERVN</sequence>
<keyword evidence="1 10" id="KW-0540">Nuclease</keyword>
<keyword evidence="13" id="KW-1185">Reference proteome</keyword>
<keyword evidence="9 10" id="KW-0234">DNA repair</keyword>
<evidence type="ECO:0000256" key="6">
    <source>
        <dbReference type="ARBA" id="ARBA00022839"/>
    </source>
</evidence>
<comment type="similarity">
    <text evidence="10">Belongs to the RecC family.</text>
</comment>
<keyword evidence="5 10" id="KW-0347">Helicase</keyword>
<evidence type="ECO:0000256" key="1">
    <source>
        <dbReference type="ARBA" id="ARBA00022722"/>
    </source>
</evidence>
<dbReference type="InterPro" id="IPR013986">
    <property type="entry name" value="DExx_box_DNA_helicase_dom_sf"/>
</dbReference>
<dbReference type="OrthoDB" id="9762834at2"/>
<evidence type="ECO:0000256" key="8">
    <source>
        <dbReference type="ARBA" id="ARBA00023125"/>
    </source>
</evidence>
<evidence type="ECO:0000256" key="2">
    <source>
        <dbReference type="ARBA" id="ARBA00022741"/>
    </source>
</evidence>
<dbReference type="PIRSF" id="PIRSF000980">
    <property type="entry name" value="RecC"/>
    <property type="match status" value="1"/>
</dbReference>
<keyword evidence="8 10" id="KW-0238">DNA-binding</keyword>
<dbReference type="Pfam" id="PF17946">
    <property type="entry name" value="RecC_C"/>
    <property type="match status" value="1"/>
</dbReference>
<dbReference type="Proteomes" id="UP000247591">
    <property type="component" value="Unassembled WGS sequence"/>
</dbReference>
<dbReference type="GO" id="GO:0000724">
    <property type="term" value="P:double-strand break repair via homologous recombination"/>
    <property type="evidence" value="ECO:0007669"/>
    <property type="project" value="UniProtKB-UniRule"/>
</dbReference>
<evidence type="ECO:0000259" key="11">
    <source>
        <dbReference type="Pfam" id="PF17946"/>
    </source>
</evidence>
<dbReference type="Gene3D" id="3.40.50.300">
    <property type="entry name" value="P-loop containing nucleotide triphosphate hydrolases"/>
    <property type="match status" value="2"/>
</dbReference>
<evidence type="ECO:0000256" key="3">
    <source>
        <dbReference type="ARBA" id="ARBA00022763"/>
    </source>
</evidence>
<dbReference type="InterPro" id="IPR006697">
    <property type="entry name" value="RecC"/>
</dbReference>
<comment type="function">
    <text evidence="10">A helicase/nuclease that prepares dsDNA breaks (DSB) for recombinational DNA repair. Binds to DSBs and unwinds DNA via a highly rapid and processive ATP-dependent bidirectional helicase activity. Unwinds dsDNA until it encounters a Chi (crossover hotspot instigator) sequence from the 3' direction. Cuts ssDNA a few nucleotides 3' to the Chi site. The properties and activities of the enzyme are changed at Chi. The Chi-altered holoenzyme produces a long 3'-ssDNA overhang and facilitates RecA-binding to the ssDNA for homologous DNA recombination and repair. Holoenzyme degrades any linearized DNA that is unable to undergo homologous recombination. In the holoenzyme this subunit recognizes the wild-type Chi sequence, and when added to isolated RecB increases its ATP-dependent helicase processivity.</text>
</comment>
<dbReference type="InterPro" id="IPR041500">
    <property type="entry name" value="RecC_C"/>
</dbReference>
<dbReference type="Gene3D" id="3.40.50.10930">
    <property type="match status" value="1"/>
</dbReference>
<dbReference type="NCBIfam" id="TIGR01450">
    <property type="entry name" value="recC"/>
    <property type="match status" value="1"/>
</dbReference>
<dbReference type="RefSeq" id="WP_110467498.1">
    <property type="nucleotide sequence ID" value="NZ_QJSP01000001.1"/>
</dbReference>
<dbReference type="GO" id="GO:0009338">
    <property type="term" value="C:exodeoxyribonuclease V complex"/>
    <property type="evidence" value="ECO:0007669"/>
    <property type="project" value="InterPro"/>
</dbReference>
<proteinExistence type="inferred from homology"/>
<protein>
    <recommendedName>
        <fullName evidence="10">RecBCD enzyme subunit RecC</fullName>
    </recommendedName>
    <alternativeName>
        <fullName evidence="10">Exonuclease V subunit RecC</fullName>
        <shortName evidence="10">ExoV subunit RecC</shortName>
    </alternativeName>
    <alternativeName>
        <fullName evidence="10">Helicase/nuclease RecBCD subunit RecC</fullName>
    </alternativeName>
</protein>
<keyword evidence="7 10" id="KW-0067">ATP-binding</keyword>
<evidence type="ECO:0000256" key="4">
    <source>
        <dbReference type="ARBA" id="ARBA00022801"/>
    </source>
</evidence>
<dbReference type="PANTHER" id="PTHR30591">
    <property type="entry name" value="RECBCD ENZYME SUBUNIT RECC"/>
    <property type="match status" value="1"/>
</dbReference>
<feature type="domain" description="RecC C-terminal" evidence="11">
    <location>
        <begin position="795"/>
        <end position="1020"/>
    </location>
</feature>
<comment type="miscellaneous">
    <text evidence="10">In the RecBCD complex, RecB has a slow 3'-5' helicase, an exonuclease activity and loads RecA onto ssDNA, RecD has a fast 5'-3' helicase activity, while RecC stimulates the ATPase and processivity of the RecB helicase and contributes to recognition of the Chi site.</text>
</comment>
<evidence type="ECO:0000313" key="12">
    <source>
        <dbReference type="EMBL" id="PYE20730.1"/>
    </source>
</evidence>
<dbReference type="InterPro" id="IPR027417">
    <property type="entry name" value="P-loop_NTPase"/>
</dbReference>
<keyword evidence="4 10" id="KW-0378">Hydrolase</keyword>
<dbReference type="SUPFAM" id="SSF52980">
    <property type="entry name" value="Restriction endonuclease-like"/>
    <property type="match status" value="1"/>
</dbReference>
<dbReference type="SUPFAM" id="SSF52540">
    <property type="entry name" value="P-loop containing nucleoside triphosphate hydrolases"/>
    <property type="match status" value="2"/>
</dbReference>
<keyword evidence="2 10" id="KW-0547">Nucleotide-binding</keyword>
<dbReference type="GO" id="GO:0003678">
    <property type="term" value="F:DNA helicase activity"/>
    <property type="evidence" value="ECO:0007669"/>
    <property type="project" value="UniProtKB-UniRule"/>
</dbReference>
<dbReference type="GO" id="GO:0003677">
    <property type="term" value="F:DNA binding"/>
    <property type="evidence" value="ECO:0007669"/>
    <property type="project" value="UniProtKB-UniRule"/>
</dbReference>
<keyword evidence="6 10" id="KW-0269">Exonuclease</keyword>
<dbReference type="InterPro" id="IPR011335">
    <property type="entry name" value="Restrct_endonuc-II-like"/>
</dbReference>
<evidence type="ECO:0000313" key="13">
    <source>
        <dbReference type="Proteomes" id="UP000247591"/>
    </source>
</evidence>
<dbReference type="GO" id="GO:0005524">
    <property type="term" value="F:ATP binding"/>
    <property type="evidence" value="ECO:0007669"/>
    <property type="project" value="UniProtKB-UniRule"/>
</dbReference>
<gene>
    <name evidence="10" type="primary">recC</name>
    <name evidence="12" type="ORF">DFR67_101121</name>
</gene>
<comment type="subunit">
    <text evidence="10">Heterotrimer of RecB, RecC and RecD. All subunits contribute to DNA-binding.</text>
</comment>
<dbReference type="HAMAP" id="MF_01486">
    <property type="entry name" value="RecC"/>
    <property type="match status" value="1"/>
</dbReference>
<organism evidence="12 13">
    <name type="scientific">Williamsia limnetica</name>
    <dbReference type="NCBI Taxonomy" id="882452"/>
    <lineage>
        <taxon>Bacteria</taxon>
        <taxon>Bacillati</taxon>
        <taxon>Actinomycetota</taxon>
        <taxon>Actinomycetes</taxon>
        <taxon>Mycobacteriales</taxon>
        <taxon>Nocardiaceae</taxon>
        <taxon>Williamsia</taxon>
    </lineage>
</organism>
<name>A0A318S205_WILLI</name>
<dbReference type="Gene3D" id="1.10.10.160">
    <property type="match status" value="1"/>
</dbReference>
<dbReference type="Pfam" id="PF04257">
    <property type="entry name" value="Exonuc_V_gamma"/>
    <property type="match status" value="1"/>
</dbReference>
<dbReference type="GO" id="GO:0008854">
    <property type="term" value="F:exodeoxyribonuclease V activity"/>
    <property type="evidence" value="ECO:0007669"/>
    <property type="project" value="InterPro"/>
</dbReference>
<dbReference type="PANTHER" id="PTHR30591:SF1">
    <property type="entry name" value="RECBCD ENZYME SUBUNIT RECC"/>
    <property type="match status" value="1"/>
</dbReference>
<evidence type="ECO:0000256" key="7">
    <source>
        <dbReference type="ARBA" id="ARBA00022840"/>
    </source>
</evidence>
<keyword evidence="3 10" id="KW-0227">DNA damage</keyword>